<dbReference type="PANTHER" id="PTHR30346">
    <property type="entry name" value="TRANSCRIPTIONAL DUAL REGULATOR HCAR-RELATED"/>
    <property type="match status" value="1"/>
</dbReference>
<dbReference type="SUPFAM" id="SSF53850">
    <property type="entry name" value="Periplasmic binding protein-like II"/>
    <property type="match status" value="1"/>
</dbReference>
<dbReference type="Pfam" id="PF03466">
    <property type="entry name" value="LysR_substrate"/>
    <property type="match status" value="1"/>
</dbReference>
<keyword evidence="7" id="KW-1185">Reference proteome</keyword>
<evidence type="ECO:0000256" key="3">
    <source>
        <dbReference type="ARBA" id="ARBA00023125"/>
    </source>
</evidence>
<evidence type="ECO:0000259" key="5">
    <source>
        <dbReference type="Pfam" id="PF03466"/>
    </source>
</evidence>
<comment type="similarity">
    <text evidence="1">Belongs to the LysR transcriptional regulatory family.</text>
</comment>
<gene>
    <name evidence="6" type="ORF">JWJ88_17905</name>
</gene>
<evidence type="ECO:0000256" key="4">
    <source>
        <dbReference type="ARBA" id="ARBA00023163"/>
    </source>
</evidence>
<evidence type="ECO:0000256" key="2">
    <source>
        <dbReference type="ARBA" id="ARBA00023015"/>
    </source>
</evidence>
<organism evidence="6 7">
    <name type="scientific">Paracoccus methylovorus</name>
    <dbReference type="NCBI Taxonomy" id="2812658"/>
    <lineage>
        <taxon>Bacteria</taxon>
        <taxon>Pseudomonadati</taxon>
        <taxon>Pseudomonadota</taxon>
        <taxon>Alphaproteobacteria</taxon>
        <taxon>Rhodobacterales</taxon>
        <taxon>Paracoccaceae</taxon>
        <taxon>Paracoccus</taxon>
    </lineage>
</organism>
<feature type="domain" description="LysR substrate-binding" evidence="5">
    <location>
        <begin position="2"/>
        <end position="114"/>
    </location>
</feature>
<dbReference type="InterPro" id="IPR005119">
    <property type="entry name" value="LysR_subst-bd"/>
</dbReference>
<dbReference type="PANTHER" id="PTHR30346:SF0">
    <property type="entry name" value="HCA OPERON TRANSCRIPTIONAL ACTIVATOR HCAR"/>
    <property type="match status" value="1"/>
</dbReference>
<proteinExistence type="inferred from homology"/>
<keyword evidence="2" id="KW-0805">Transcription regulation</keyword>
<keyword evidence="3" id="KW-0238">DNA-binding</keyword>
<evidence type="ECO:0000313" key="6">
    <source>
        <dbReference type="EMBL" id="QRZ16017.1"/>
    </source>
</evidence>
<dbReference type="EMBL" id="CP070371">
    <property type="protein sequence ID" value="QRZ16017.1"/>
    <property type="molecule type" value="Genomic_DNA"/>
</dbReference>
<evidence type="ECO:0000313" key="7">
    <source>
        <dbReference type="Proteomes" id="UP000663629"/>
    </source>
</evidence>
<reference evidence="6 7" key="1">
    <citation type="submission" date="2021-02" db="EMBL/GenBank/DDBJ databases">
        <title>Paracoccus methylovroum sp.nov., a new methanol and methylamine utilizing methylotrophic denitrifer.</title>
        <authorList>
            <person name="Timsy T."/>
            <person name="Behrendt U."/>
            <person name="Ulrich A."/>
            <person name="Spanner T."/>
            <person name="Foesel B.U."/>
            <person name="Horn M.A."/>
            <person name="Kolb S."/>
        </authorList>
    </citation>
    <scope>NUCLEOTIDE SEQUENCE [LARGE SCALE GENOMIC DNA]</scope>
    <source>
        <strain evidence="6 7">H4-D09</strain>
    </source>
</reference>
<dbReference type="Gene3D" id="3.40.190.10">
    <property type="entry name" value="Periplasmic binding protein-like II"/>
    <property type="match status" value="2"/>
</dbReference>
<dbReference type="Proteomes" id="UP000663629">
    <property type="component" value="Chromosome 2"/>
</dbReference>
<protein>
    <recommendedName>
        <fullName evidence="5">LysR substrate-binding domain-containing protein</fullName>
    </recommendedName>
</protein>
<accession>A0ABX7JTR6</accession>
<evidence type="ECO:0000256" key="1">
    <source>
        <dbReference type="ARBA" id="ARBA00009437"/>
    </source>
</evidence>
<sequence length="119" mass="13641">MASRGRVRLADLEDERVLLFSREFAPQFYDKIVSLLASGSNRPYSGYHIQHWFTVVALVSRGMGVSLVPQSLSRSKFGNVRYLEIEEAEAAHRISLLWHRDNQNELLALFSRFSANRVS</sequence>
<keyword evidence="4" id="KW-0804">Transcription</keyword>
<name>A0ABX7JTR6_9RHOB</name>